<dbReference type="GO" id="GO:0044611">
    <property type="term" value="C:nuclear pore inner ring"/>
    <property type="evidence" value="ECO:0007669"/>
    <property type="project" value="TreeGrafter"/>
</dbReference>
<dbReference type="PANTHER" id="PTHR31344">
    <property type="entry name" value="NUCLEAR PORE COMPLEX PROTEIN NUP205"/>
    <property type="match status" value="1"/>
</dbReference>
<dbReference type="InterPro" id="IPR021827">
    <property type="entry name" value="Nup186/Nup192/Nup205"/>
</dbReference>
<comment type="similarity">
    <text evidence="2">Belongs to the NUP186/NUP192/NUP205 family.</text>
</comment>
<feature type="compositionally biased region" description="Polar residues" evidence="5">
    <location>
        <begin position="1327"/>
        <end position="1336"/>
    </location>
</feature>
<evidence type="ECO:0000256" key="3">
    <source>
        <dbReference type="ARBA" id="ARBA00022448"/>
    </source>
</evidence>
<dbReference type="GO" id="GO:0017056">
    <property type="term" value="F:structural constituent of nuclear pore"/>
    <property type="evidence" value="ECO:0007669"/>
    <property type="project" value="TreeGrafter"/>
</dbReference>
<dbReference type="RefSeq" id="XP_025379372.1">
    <property type="nucleotide sequence ID" value="XM_025523487.1"/>
</dbReference>
<evidence type="ECO:0008006" key="8">
    <source>
        <dbReference type="Google" id="ProtNLM"/>
    </source>
</evidence>
<keyword evidence="7" id="KW-1185">Reference proteome</keyword>
<keyword evidence="3" id="KW-0813">Transport</keyword>
<dbReference type="EMBL" id="KZ819635">
    <property type="protein sequence ID" value="PWN92174.1"/>
    <property type="molecule type" value="Genomic_DNA"/>
</dbReference>
<feature type="region of interest" description="Disordered" evidence="5">
    <location>
        <begin position="1907"/>
        <end position="1931"/>
    </location>
</feature>
<evidence type="ECO:0000313" key="7">
    <source>
        <dbReference type="Proteomes" id="UP000245768"/>
    </source>
</evidence>
<dbReference type="InParanoid" id="A0A316YTS0"/>
<organism evidence="6 7">
    <name type="scientific">Acaromyces ingoldii</name>
    <dbReference type="NCBI Taxonomy" id="215250"/>
    <lineage>
        <taxon>Eukaryota</taxon>
        <taxon>Fungi</taxon>
        <taxon>Dikarya</taxon>
        <taxon>Basidiomycota</taxon>
        <taxon>Ustilaginomycotina</taxon>
        <taxon>Exobasidiomycetes</taxon>
        <taxon>Exobasidiales</taxon>
        <taxon>Cryptobasidiaceae</taxon>
        <taxon>Acaromyces</taxon>
    </lineage>
</organism>
<evidence type="ECO:0000256" key="4">
    <source>
        <dbReference type="ARBA" id="ARBA00023242"/>
    </source>
</evidence>
<name>A0A316YTS0_9BASI</name>
<gene>
    <name evidence="6" type="ORF">FA10DRAFT_278792</name>
</gene>
<dbReference type="GeneID" id="37045403"/>
<dbReference type="STRING" id="215250.A0A316YTS0"/>
<feature type="region of interest" description="Disordered" evidence="5">
    <location>
        <begin position="1309"/>
        <end position="1336"/>
    </location>
</feature>
<evidence type="ECO:0000256" key="5">
    <source>
        <dbReference type="SAM" id="MobiDB-lite"/>
    </source>
</evidence>
<dbReference type="GO" id="GO:0006999">
    <property type="term" value="P:nuclear pore organization"/>
    <property type="evidence" value="ECO:0007669"/>
    <property type="project" value="TreeGrafter"/>
</dbReference>
<dbReference type="OrthoDB" id="2019644at2759"/>
<reference evidence="6 7" key="1">
    <citation type="journal article" date="2018" name="Mol. Biol. Evol.">
        <title>Broad Genomic Sampling Reveals a Smut Pathogenic Ancestry of the Fungal Clade Ustilaginomycotina.</title>
        <authorList>
            <person name="Kijpornyongpan T."/>
            <person name="Mondo S.J."/>
            <person name="Barry K."/>
            <person name="Sandor L."/>
            <person name="Lee J."/>
            <person name="Lipzen A."/>
            <person name="Pangilinan J."/>
            <person name="LaButti K."/>
            <person name="Hainaut M."/>
            <person name="Henrissat B."/>
            <person name="Grigoriev I.V."/>
            <person name="Spatafora J.W."/>
            <person name="Aime M.C."/>
        </authorList>
    </citation>
    <scope>NUCLEOTIDE SEQUENCE [LARGE SCALE GENOMIC DNA]</scope>
    <source>
        <strain evidence="6 7">MCA 4198</strain>
    </source>
</reference>
<keyword evidence="4" id="KW-0539">Nucleus</keyword>
<evidence type="ECO:0000313" key="6">
    <source>
        <dbReference type="EMBL" id="PWN92174.1"/>
    </source>
</evidence>
<accession>A0A316YTS0</accession>
<evidence type="ECO:0000256" key="2">
    <source>
        <dbReference type="ARBA" id="ARBA00005892"/>
    </source>
</evidence>
<sequence length="2248" mass="243848">MAASFAPARFEKLHRLLTDTVANPSRAANSNDWYIALDRARADLADLARAKPPSDAERKEIQDGKVSIDGVTHSLNVDFAQSSLLLAQQLGVSERYAASLLQAGFAGRARWGRPAPEVACILYHRERLAAIDCLRVLVSAAATLPRENDAASRKLGAKMRQLLDALLGLSIDVHDKGSKRKGHLAERLLAEIDDVKAKMAATQMSFRGVQQQQQQPGPSLGDEIQIRRIEMMRQERQGLGHVLYLLAYSRMLAAQGLLAIVRWLSNVKDEQQQQDAITIYVLTALLGALEVDEDVGASFDGVAHLDYAEDRSLMKQLHAELTGKQWAIPQLQNVVILQWALFLVEATKQNPGLASELRIHEDSIQKLVLDAIAGSPTTKGDAFYYLVLRVLAFRTREIEALEGEENDVGDSEPVAQMGSADTTGDEEIDKEFQEYVLLQVQNLVLRITSIMLPFLRRLQRSEEDAAFAASRGVEASRAGSEVTNRRYDIEALFDTVTTLCKRRPESGLPFWLGPEGKGTRFLSWAVDVRETGHQRALLEMLAALSAGVQSAWHAHTLLSSGDGTHDNVSDGRLASWSRLFDWVQHYVDVFRSPSSGMTHMGRVEPPSMPSNDAYLLRAYFRLLRNVALYSVAAREALYQHSKYQIIPRLFALYTCPIDIELKASILDALAAFAHPTGSNAAKIAAQLWTMLESSQALGASSSSSSSSSQDRSLTPRMSVGPGGSSFFGGGGSRLSTGAHHDLETIETAARMYPVTTSFVNFLKSLTHVPARAQDPIKVMTGSDGAMTPSSGPPFQGLVLNLGQGQRTPGLEPYVSFVVDTVLLQAGAREYSNPAERWQVTATCLDFVERCLVSYDLSALLSDQGAPDAATLASLVLHPGFSIMKRILTGTKLFHEVLAVLDVNGSGSAGFEVINNNQAKTLFFASSVRHAMRIVQRVLRIQDVFLQVLLPTLAEAAAPGSGVQFAAVDVAGKVGHLGSYDTLDNRLLHAYQTVVQIALYINCDRDDIALLSVRILGLIAKSPAFSSVDRFGEMGYHRKMNRLVGLLEMSDEADRVRAGCVDRLEAESGGDVDSHVKATQALLQIAGETDEEGASGPASDELEGLIAPTTEASEAIRLAILDLLLANTASNVAAPNVAHLILGFDLRAVRPEEQVIPDPDSTDTAPGALHDILSLMRPETDDSSLSLAERAPAFAEKCHALVARLCTHPFTSSATLRYLRTKENFFVAQLRSLSYYPIERTMGEGALGNVTYADGGHISTTVDALVASLKIRAHLLGGAALELHTLLNNGMQAQAARLIATLHGAGVVENTGDTYDDEDEEEDVKPSQMGTAGGSNIEQRPSRMLELLASFDFEWHDERENQGESFALLANLNFSQARRPDADVGPREYDIHATLELLAAARRELERRGQLVDARQKALFEQDATLVLQRVCARNAVRGIAFARRGAMTAWCHALDMVFTRADYLLRPDARAHIIFDCLGALLPRLSGPTPESDPALSDLVAGAVLALLTKLRHHRNSLAAAAILDLDDVDDLPFDRLVSVLRVLISALIRPGTSVLARGNLYSALINYLQLVKSPPKSSDDAFDDGATMTASLVDGDMDDSASLAGFSTISRTGARSGTSSALVSKSRALLASSLDRLVPIIARDALDAADVWRTVAFTLLDRLCALESPSSESTKTSRTVELLSRQGFLKSFVANIREMDLSLQDVLRPDPTSLNALYVYEAQMAFFNRLALTRDGSDRLVEARIFDILTQADFLAARPEDDQEFVDLDSFLPAAVERYEALLGPVLQLSVSILSSAAAVSRQSALSKFVRNSSSLHSAPRQALSFLEAHRGTLLTTLKAPIQDATTLAAIGQSQLIVAILVFVLPSIDDDALSPPNPLSSFHASTLALAASFLCTASWRSRVLPHTESEEEDATRVLLGPGQGQDGGADAESVFDLEATRTVSRLVSTMLSYLEQASEAHGRSTGSTSFDTAVPLVRPCFTSSLFVPAGKSSLFAGPDDLGESVGLGASTTSGRYGLGSAHHRSTAVPSLGIALAALEEQLTMLSRTLVSMETAQSMLNNADNVRLDEWDEIVRDALGNDDLPDELGPAKRQSLALRELKARKLALKSSAMTALDAIEMMLVLLYRHFDYYLSLPSSAVRSAASAANLDADASRYKRGISSSIRSGSVGPPPPSVAHETAPLVREGSKAIQKILQRLEEIIISIQSSSTMLPKTDERRAFLEMAARKLNTAFLERQQQQQQQQQDM</sequence>
<dbReference type="PANTHER" id="PTHR31344:SF0">
    <property type="entry name" value="NUCLEAR PORE COMPLEX PROTEIN NUP205"/>
    <property type="match status" value="1"/>
</dbReference>
<feature type="compositionally biased region" description="Acidic residues" evidence="5">
    <location>
        <begin position="1313"/>
        <end position="1322"/>
    </location>
</feature>
<dbReference type="Pfam" id="PF11894">
    <property type="entry name" value="Nup192"/>
    <property type="match status" value="1"/>
</dbReference>
<proteinExistence type="inferred from homology"/>
<evidence type="ECO:0000256" key="1">
    <source>
        <dbReference type="ARBA" id="ARBA00004123"/>
    </source>
</evidence>
<feature type="region of interest" description="Disordered" evidence="5">
    <location>
        <begin position="2163"/>
        <end position="2182"/>
    </location>
</feature>
<comment type="subcellular location">
    <subcellularLocation>
        <location evidence="1">Nucleus</location>
    </subcellularLocation>
</comment>
<feature type="region of interest" description="Disordered" evidence="5">
    <location>
        <begin position="403"/>
        <end position="423"/>
    </location>
</feature>
<dbReference type="Proteomes" id="UP000245768">
    <property type="component" value="Unassembled WGS sequence"/>
</dbReference>
<dbReference type="FunCoup" id="A0A316YTS0">
    <property type="interactions" value="458"/>
</dbReference>
<protein>
    <recommendedName>
        <fullName evidence="8">Nucleoporin</fullName>
    </recommendedName>
</protein>